<accession>A0AAW0CHR9</accession>
<keyword evidence="1" id="KW-0812">Transmembrane</keyword>
<protein>
    <recommendedName>
        <fullName evidence="4">Secreted protein</fullName>
    </recommendedName>
</protein>
<evidence type="ECO:0000313" key="3">
    <source>
        <dbReference type="Proteomes" id="UP001362999"/>
    </source>
</evidence>
<keyword evidence="3" id="KW-1185">Reference proteome</keyword>
<dbReference type="Proteomes" id="UP001362999">
    <property type="component" value="Unassembled WGS sequence"/>
</dbReference>
<gene>
    <name evidence="2" type="ORF">R3P38DRAFT_2905801</name>
</gene>
<evidence type="ECO:0000256" key="1">
    <source>
        <dbReference type="SAM" id="Phobius"/>
    </source>
</evidence>
<name>A0AAW0CHR9_9AGAR</name>
<proteinExistence type="predicted"/>
<comment type="caution">
    <text evidence="2">The sequence shown here is derived from an EMBL/GenBank/DDBJ whole genome shotgun (WGS) entry which is preliminary data.</text>
</comment>
<feature type="transmembrane region" description="Helical" evidence="1">
    <location>
        <begin position="12"/>
        <end position="34"/>
    </location>
</feature>
<keyword evidence="1" id="KW-0472">Membrane</keyword>
<evidence type="ECO:0000313" key="2">
    <source>
        <dbReference type="EMBL" id="KAK7038386.1"/>
    </source>
</evidence>
<sequence>MDWNRTIVQLWYVVYLLFFLSPSLPFYTFSSFLIPSPYPYSYFTIICNHQFITCIIAGNGAHAPYVLRIGRLTRPRLMF</sequence>
<dbReference type="EMBL" id="JAWWNJ010000017">
    <property type="protein sequence ID" value="KAK7038386.1"/>
    <property type="molecule type" value="Genomic_DNA"/>
</dbReference>
<organism evidence="2 3">
    <name type="scientific">Favolaschia claudopus</name>
    <dbReference type="NCBI Taxonomy" id="2862362"/>
    <lineage>
        <taxon>Eukaryota</taxon>
        <taxon>Fungi</taxon>
        <taxon>Dikarya</taxon>
        <taxon>Basidiomycota</taxon>
        <taxon>Agaricomycotina</taxon>
        <taxon>Agaricomycetes</taxon>
        <taxon>Agaricomycetidae</taxon>
        <taxon>Agaricales</taxon>
        <taxon>Marasmiineae</taxon>
        <taxon>Mycenaceae</taxon>
        <taxon>Favolaschia</taxon>
    </lineage>
</organism>
<keyword evidence="1" id="KW-1133">Transmembrane helix</keyword>
<reference evidence="2 3" key="1">
    <citation type="journal article" date="2024" name="J Genomics">
        <title>Draft genome sequencing and assembly of Favolaschia claudopus CIRM-BRFM 2984 isolated from oak limbs.</title>
        <authorList>
            <person name="Navarro D."/>
            <person name="Drula E."/>
            <person name="Chaduli D."/>
            <person name="Cazenave R."/>
            <person name="Ahrendt S."/>
            <person name="Wang J."/>
            <person name="Lipzen A."/>
            <person name="Daum C."/>
            <person name="Barry K."/>
            <person name="Grigoriev I.V."/>
            <person name="Favel A."/>
            <person name="Rosso M.N."/>
            <person name="Martin F."/>
        </authorList>
    </citation>
    <scope>NUCLEOTIDE SEQUENCE [LARGE SCALE GENOMIC DNA]</scope>
    <source>
        <strain evidence="2 3">CIRM-BRFM 2984</strain>
    </source>
</reference>
<evidence type="ECO:0008006" key="4">
    <source>
        <dbReference type="Google" id="ProtNLM"/>
    </source>
</evidence>
<feature type="transmembrane region" description="Helical" evidence="1">
    <location>
        <begin position="40"/>
        <end position="67"/>
    </location>
</feature>
<dbReference type="AlphaFoldDB" id="A0AAW0CHR9"/>